<evidence type="ECO:0000313" key="1">
    <source>
        <dbReference type="EMBL" id="CAG6736247.1"/>
    </source>
</evidence>
<dbReference type="AlphaFoldDB" id="A0A8D8YWB4"/>
<reference evidence="1" key="1">
    <citation type="submission" date="2021-05" db="EMBL/GenBank/DDBJ databases">
        <authorList>
            <person name="Alioto T."/>
            <person name="Alioto T."/>
            <person name="Gomez Garrido J."/>
        </authorList>
    </citation>
    <scope>NUCLEOTIDE SEQUENCE</scope>
</reference>
<dbReference type="EMBL" id="HBUF01398692">
    <property type="protein sequence ID" value="CAG6736247.1"/>
    <property type="molecule type" value="Transcribed_RNA"/>
</dbReference>
<protein>
    <submittedName>
        <fullName evidence="1">Uncharacterized protein</fullName>
    </submittedName>
</protein>
<accession>A0A8D8YWB4</accession>
<sequence>MSTGRSSGGGKLPELFFTVLCCLIHDLNNLCSHDRDVRHDVVSLSRFKWKRVIDAFQVMRPKDAFLIFFLSRFQVTRPKDSFLVFSLSRFQVMRPKDSFLVFSLSRFQVMRPKDSFLVFSLSRFQVMRPKDAFLFFSASSYRLKFV</sequence>
<organism evidence="1">
    <name type="scientific">Cacopsylla melanoneura</name>
    <dbReference type="NCBI Taxonomy" id="428564"/>
    <lineage>
        <taxon>Eukaryota</taxon>
        <taxon>Metazoa</taxon>
        <taxon>Ecdysozoa</taxon>
        <taxon>Arthropoda</taxon>
        <taxon>Hexapoda</taxon>
        <taxon>Insecta</taxon>
        <taxon>Pterygota</taxon>
        <taxon>Neoptera</taxon>
        <taxon>Paraneoptera</taxon>
        <taxon>Hemiptera</taxon>
        <taxon>Sternorrhyncha</taxon>
        <taxon>Psylloidea</taxon>
        <taxon>Psyllidae</taxon>
        <taxon>Psyllinae</taxon>
        <taxon>Cacopsylla</taxon>
    </lineage>
</organism>
<name>A0A8D8YWB4_9HEMI</name>
<proteinExistence type="predicted"/>